<reference evidence="1 2" key="1">
    <citation type="submission" date="2016-11" db="EMBL/GenBank/DDBJ databases">
        <authorList>
            <person name="Jaros S."/>
            <person name="Januszkiewicz K."/>
            <person name="Wedrychowicz H."/>
        </authorList>
    </citation>
    <scope>NUCLEOTIDE SEQUENCE [LARGE SCALE GENOMIC DNA]</scope>
    <source>
        <strain evidence="1 2">DSM 18119</strain>
    </source>
</reference>
<evidence type="ECO:0000313" key="1">
    <source>
        <dbReference type="EMBL" id="SHF53744.1"/>
    </source>
</evidence>
<dbReference type="AlphaFoldDB" id="A0A1M5CG53"/>
<gene>
    <name evidence="1" type="ORF">SAMN02745131_02929</name>
</gene>
<proteinExistence type="predicted"/>
<dbReference type="Proteomes" id="UP000184048">
    <property type="component" value="Unassembled WGS sequence"/>
</dbReference>
<dbReference type="EMBL" id="FQUU01000012">
    <property type="protein sequence ID" value="SHF53744.1"/>
    <property type="molecule type" value="Genomic_DNA"/>
</dbReference>
<evidence type="ECO:0000313" key="2">
    <source>
        <dbReference type="Proteomes" id="UP000184048"/>
    </source>
</evidence>
<protein>
    <submittedName>
        <fullName evidence="1">Uncharacterized protein</fullName>
    </submittedName>
</protein>
<accession>A0A1M5CG53</accession>
<organism evidence="1 2">
    <name type="scientific">Flavisolibacter ginsengisoli DSM 18119</name>
    <dbReference type="NCBI Taxonomy" id="1121884"/>
    <lineage>
        <taxon>Bacteria</taxon>
        <taxon>Pseudomonadati</taxon>
        <taxon>Bacteroidota</taxon>
        <taxon>Chitinophagia</taxon>
        <taxon>Chitinophagales</taxon>
        <taxon>Chitinophagaceae</taxon>
        <taxon>Flavisolibacter</taxon>
    </lineage>
</organism>
<sequence>MPERVRCFSDGQGLIPKLFPHHSPPLMDDALHLLNTVARRNLLGNVRIICAMGQQLYRSTRRSVDIIYTIGNCYKRIWDY</sequence>
<keyword evidence="2" id="KW-1185">Reference proteome</keyword>
<name>A0A1M5CG53_9BACT</name>